<dbReference type="OrthoDB" id="9771198at2"/>
<comment type="subcellular location">
    <subcellularLocation>
        <location evidence="1">Membrane</location>
        <topology evidence="1">Multi-pass membrane protein</topology>
    </subcellularLocation>
</comment>
<dbReference type="GO" id="GO:0016020">
    <property type="term" value="C:membrane"/>
    <property type="evidence" value="ECO:0007669"/>
    <property type="project" value="UniProtKB-SubCell"/>
</dbReference>
<feature type="transmembrane region" description="Helical" evidence="5">
    <location>
        <begin position="328"/>
        <end position="358"/>
    </location>
</feature>
<evidence type="ECO:0000256" key="3">
    <source>
        <dbReference type="ARBA" id="ARBA00022989"/>
    </source>
</evidence>
<reference evidence="7 8" key="1">
    <citation type="submission" date="2016-11" db="EMBL/GenBank/DDBJ databases">
        <authorList>
            <person name="Jaros S."/>
            <person name="Januszkiewicz K."/>
            <person name="Wedrychowicz H."/>
        </authorList>
    </citation>
    <scope>NUCLEOTIDE SEQUENCE [LARGE SCALE GENOMIC DNA]</scope>
    <source>
        <strain evidence="7 8">DSM 21864</strain>
    </source>
</reference>
<protein>
    <submittedName>
        <fullName evidence="7">Sulfate permease, SulP family</fullName>
    </submittedName>
</protein>
<keyword evidence="4 5" id="KW-0472">Membrane</keyword>
<dbReference type="InterPro" id="IPR036513">
    <property type="entry name" value="STAS_dom_sf"/>
</dbReference>
<feature type="transmembrane region" description="Helical" evidence="5">
    <location>
        <begin position="20"/>
        <end position="47"/>
    </location>
</feature>
<evidence type="ECO:0000256" key="1">
    <source>
        <dbReference type="ARBA" id="ARBA00004141"/>
    </source>
</evidence>
<dbReference type="Gene3D" id="3.30.750.24">
    <property type="entry name" value="STAS domain"/>
    <property type="match status" value="1"/>
</dbReference>
<feature type="transmembrane region" description="Helical" evidence="5">
    <location>
        <begin position="289"/>
        <end position="307"/>
    </location>
</feature>
<evidence type="ECO:0000313" key="7">
    <source>
        <dbReference type="EMBL" id="SHJ32182.1"/>
    </source>
</evidence>
<accession>A0A1M6ICJ4</accession>
<proteinExistence type="predicted"/>
<dbReference type="InterPro" id="IPR002645">
    <property type="entry name" value="STAS_dom"/>
</dbReference>
<dbReference type="PANTHER" id="PTHR11814">
    <property type="entry name" value="SULFATE TRANSPORTER"/>
    <property type="match status" value="1"/>
</dbReference>
<dbReference type="InterPro" id="IPR011547">
    <property type="entry name" value="SLC26A/SulP_dom"/>
</dbReference>
<dbReference type="CDD" id="cd07042">
    <property type="entry name" value="STAS_SulP_like_sulfate_transporter"/>
    <property type="match status" value="1"/>
</dbReference>
<evidence type="ECO:0000256" key="4">
    <source>
        <dbReference type="ARBA" id="ARBA00023136"/>
    </source>
</evidence>
<feature type="transmembrane region" description="Helical" evidence="5">
    <location>
        <begin position="202"/>
        <end position="226"/>
    </location>
</feature>
<evidence type="ECO:0000256" key="5">
    <source>
        <dbReference type="SAM" id="Phobius"/>
    </source>
</evidence>
<feature type="transmembrane region" description="Helical" evidence="5">
    <location>
        <begin position="378"/>
        <end position="408"/>
    </location>
</feature>
<feature type="transmembrane region" description="Helical" evidence="5">
    <location>
        <begin position="247"/>
        <end position="269"/>
    </location>
</feature>
<dbReference type="InterPro" id="IPR001902">
    <property type="entry name" value="SLC26A/SulP_fam"/>
</dbReference>
<evidence type="ECO:0000259" key="6">
    <source>
        <dbReference type="PROSITE" id="PS50801"/>
    </source>
</evidence>
<feature type="transmembrane region" description="Helical" evidence="5">
    <location>
        <begin position="53"/>
        <end position="71"/>
    </location>
</feature>
<dbReference type="EMBL" id="FQZO01000004">
    <property type="protein sequence ID" value="SHJ32182.1"/>
    <property type="molecule type" value="Genomic_DNA"/>
</dbReference>
<dbReference type="Pfam" id="PF01740">
    <property type="entry name" value="STAS"/>
    <property type="match status" value="1"/>
</dbReference>
<keyword evidence="8" id="KW-1185">Reference proteome</keyword>
<dbReference type="RefSeq" id="WP_073007693.1">
    <property type="nucleotide sequence ID" value="NZ_FQZO01000004.1"/>
</dbReference>
<dbReference type="Pfam" id="PF00916">
    <property type="entry name" value="Sulfate_transp"/>
    <property type="match status" value="1"/>
</dbReference>
<feature type="domain" description="STAS" evidence="6">
    <location>
        <begin position="439"/>
        <end position="548"/>
    </location>
</feature>
<sequence>MSTLKPKLFTTLRDYSKEQFLKDVTAGIIVAIIALPLSIALAIASGVTPEKGLYTAIIAGFLISMLGGSRVQIGGPTGAFMVIVYGIVSEFGVDGLVIATIMAGIIMIVMGLLKLGSLIKFIPYPITTGFTSGIAVVIFSSQIKDFFGLQMGEVPVEFLGKWGSYFKAFNTINVQTTLIGVLALLIIVLWPKVNKKIPGALIALVITSIIVKTLGLEVATIGSKYGELSSKLPSINIPNIDMHKFKLLIIPAFTIAILGSIESLLSAVVSDGMIGGKHRSNMELVAQGIANIGSGLFGGIPATGAIARTVANIKNGGRTPVAGMVHALTLLLIMVVFMPFAKMIPLASLAAILIVVAYNMSEWREFKSLLKSPKSDALVLVVTFFITVLVDLVKAIEIGMVLSAFLFMKRMAEVSNVKTFLLDSAEEEDEEDGDNLRGINSKLISNNNVQIYEINGPLFFGAADKFMEAMNEVGNEVETLIVDMKNVPAMDATALHAFQRMIDMCKDKNIKIIISGIKEQPKLALEKSDIINLIGENNIFMNLEDAII</sequence>
<keyword evidence="3 5" id="KW-1133">Transmembrane helix</keyword>
<dbReference type="SUPFAM" id="SSF52091">
    <property type="entry name" value="SpoIIaa-like"/>
    <property type="match status" value="1"/>
</dbReference>
<dbReference type="NCBIfam" id="TIGR00815">
    <property type="entry name" value="sulP"/>
    <property type="match status" value="1"/>
</dbReference>
<dbReference type="Proteomes" id="UP000184080">
    <property type="component" value="Unassembled WGS sequence"/>
</dbReference>
<dbReference type="PROSITE" id="PS50801">
    <property type="entry name" value="STAS"/>
    <property type="match status" value="1"/>
</dbReference>
<dbReference type="STRING" id="1121298.SAMN05444401_2746"/>
<feature type="transmembrane region" description="Helical" evidence="5">
    <location>
        <begin position="83"/>
        <end position="109"/>
    </location>
</feature>
<dbReference type="GO" id="GO:0055085">
    <property type="term" value="P:transmembrane transport"/>
    <property type="evidence" value="ECO:0007669"/>
    <property type="project" value="InterPro"/>
</dbReference>
<feature type="transmembrane region" description="Helical" evidence="5">
    <location>
        <begin position="168"/>
        <end position="190"/>
    </location>
</feature>
<gene>
    <name evidence="7" type="ORF">SAMN05444401_2746</name>
</gene>
<evidence type="ECO:0000256" key="2">
    <source>
        <dbReference type="ARBA" id="ARBA00022692"/>
    </source>
</evidence>
<name>A0A1M6ICJ4_9CLOT</name>
<dbReference type="AlphaFoldDB" id="A0A1M6ICJ4"/>
<organism evidence="7 8">
    <name type="scientific">Clostridium amylolyticum</name>
    <dbReference type="NCBI Taxonomy" id="1121298"/>
    <lineage>
        <taxon>Bacteria</taxon>
        <taxon>Bacillati</taxon>
        <taxon>Bacillota</taxon>
        <taxon>Clostridia</taxon>
        <taxon>Eubacteriales</taxon>
        <taxon>Clostridiaceae</taxon>
        <taxon>Clostridium</taxon>
    </lineage>
</organism>
<feature type="transmembrane region" description="Helical" evidence="5">
    <location>
        <begin position="121"/>
        <end position="141"/>
    </location>
</feature>
<keyword evidence="2 5" id="KW-0812">Transmembrane</keyword>
<evidence type="ECO:0000313" key="8">
    <source>
        <dbReference type="Proteomes" id="UP000184080"/>
    </source>
</evidence>